<organism evidence="1 2">
    <name type="scientific">Pararhizobium capsulatum DSM 1112</name>
    <dbReference type="NCBI Taxonomy" id="1121113"/>
    <lineage>
        <taxon>Bacteria</taxon>
        <taxon>Pseudomonadati</taxon>
        <taxon>Pseudomonadota</taxon>
        <taxon>Alphaproteobacteria</taxon>
        <taxon>Hyphomicrobiales</taxon>
        <taxon>Rhizobiaceae</taxon>
        <taxon>Rhizobium/Agrobacterium group</taxon>
        <taxon>Pararhizobium</taxon>
    </lineage>
</organism>
<comment type="caution">
    <text evidence="1">The sequence shown here is derived from an EMBL/GenBank/DDBJ whole genome shotgun (WGS) entry which is preliminary data.</text>
</comment>
<evidence type="ECO:0000313" key="1">
    <source>
        <dbReference type="EMBL" id="MDQ0320690.1"/>
    </source>
</evidence>
<protein>
    <recommendedName>
        <fullName evidence="3">Transposase</fullName>
    </recommendedName>
</protein>
<gene>
    <name evidence="1" type="ORF">QO002_002828</name>
</gene>
<name>A0ABU0BTB4_9HYPH</name>
<proteinExistence type="predicted"/>
<dbReference type="RefSeq" id="WP_307230666.1">
    <property type="nucleotide sequence ID" value="NZ_JAUSVF010000001.1"/>
</dbReference>
<reference evidence="1 2" key="1">
    <citation type="submission" date="2023-07" db="EMBL/GenBank/DDBJ databases">
        <title>Genomic Encyclopedia of Type Strains, Phase IV (KMG-IV): sequencing the most valuable type-strain genomes for metagenomic binning, comparative biology and taxonomic classification.</title>
        <authorList>
            <person name="Goeker M."/>
        </authorList>
    </citation>
    <scope>NUCLEOTIDE SEQUENCE [LARGE SCALE GENOMIC DNA]</scope>
    <source>
        <strain evidence="1 2">DSM 1112</strain>
    </source>
</reference>
<sequence>MIAQEQQLDTTSQLAGYLTDCIRPGLKDGYVRFFQAAISA</sequence>
<evidence type="ECO:0000313" key="2">
    <source>
        <dbReference type="Proteomes" id="UP001230207"/>
    </source>
</evidence>
<accession>A0ABU0BTB4</accession>
<dbReference type="EMBL" id="JAUSVF010000001">
    <property type="protein sequence ID" value="MDQ0320690.1"/>
    <property type="molecule type" value="Genomic_DNA"/>
</dbReference>
<keyword evidence="2" id="KW-1185">Reference proteome</keyword>
<evidence type="ECO:0008006" key="3">
    <source>
        <dbReference type="Google" id="ProtNLM"/>
    </source>
</evidence>
<dbReference type="Proteomes" id="UP001230207">
    <property type="component" value="Unassembled WGS sequence"/>
</dbReference>